<reference evidence="1" key="1">
    <citation type="submission" date="2021-01" db="EMBL/GenBank/DDBJ databases">
        <authorList>
            <person name="Corre E."/>
            <person name="Pelletier E."/>
            <person name="Niang G."/>
            <person name="Scheremetjew M."/>
            <person name="Finn R."/>
            <person name="Kale V."/>
            <person name="Holt S."/>
            <person name="Cochrane G."/>
            <person name="Meng A."/>
            <person name="Brown T."/>
            <person name="Cohen L."/>
        </authorList>
    </citation>
    <scope>NUCLEOTIDE SEQUENCE</scope>
    <source>
        <strain evidence="1">UIO037</strain>
    </source>
</reference>
<organism evidence="1">
    <name type="scientific">Prymnesium polylepis</name>
    <dbReference type="NCBI Taxonomy" id="72548"/>
    <lineage>
        <taxon>Eukaryota</taxon>
        <taxon>Haptista</taxon>
        <taxon>Haptophyta</taxon>
        <taxon>Prymnesiophyceae</taxon>
        <taxon>Prymnesiales</taxon>
        <taxon>Prymnesiaceae</taxon>
        <taxon>Prymnesium</taxon>
    </lineage>
</organism>
<dbReference type="AlphaFoldDB" id="A0A7S4HIH4"/>
<accession>A0A7S4HIH4</accession>
<name>A0A7S4HIH4_9EUKA</name>
<proteinExistence type="predicted"/>
<protein>
    <submittedName>
        <fullName evidence="1">Uncharacterized protein</fullName>
    </submittedName>
</protein>
<evidence type="ECO:0000313" key="1">
    <source>
        <dbReference type="EMBL" id="CAE2200218.1"/>
    </source>
</evidence>
<sequence>MARSSHPCLFGRRKICYLTIHEGYVRRGVAQRRSGLHTEGFTAGPHSQCVEPPFWHPWGGGSWNGNTSYTGEYRGGIFMASTVSDSCAVYNTALHPSLSGMDVVGGGDLERMRCLLNELAPPVCPRAGNLFWTTDSTPHESLPLRKRCYRQFFRLVTSEVGVWWAKHSTPNPLGVEPPGGTLILTRDKFTGEETCDDAKEEGADRVQCEGLGTIGRLQTGAKLAVSAARCVMM</sequence>
<gene>
    <name evidence="1" type="ORF">CPOL0286_LOCUS4324</name>
</gene>
<dbReference type="EMBL" id="HBKO01009411">
    <property type="protein sequence ID" value="CAE2200218.1"/>
    <property type="molecule type" value="Transcribed_RNA"/>
</dbReference>